<name>A0A9W6ZBP1_9STRA</name>
<evidence type="ECO:0000256" key="1">
    <source>
        <dbReference type="SAM" id="MobiDB-lite"/>
    </source>
</evidence>
<proteinExistence type="predicted"/>
<evidence type="ECO:0000313" key="2">
    <source>
        <dbReference type="EMBL" id="GMH51492.1"/>
    </source>
</evidence>
<evidence type="ECO:0000313" key="3">
    <source>
        <dbReference type="Proteomes" id="UP001165085"/>
    </source>
</evidence>
<reference evidence="3" key="1">
    <citation type="journal article" date="2023" name="Commun. Biol.">
        <title>Genome analysis of Parmales, the sister group of diatoms, reveals the evolutionary specialization of diatoms from phago-mixotrophs to photoautotrophs.</title>
        <authorList>
            <person name="Ban H."/>
            <person name="Sato S."/>
            <person name="Yoshikawa S."/>
            <person name="Yamada K."/>
            <person name="Nakamura Y."/>
            <person name="Ichinomiya M."/>
            <person name="Sato N."/>
            <person name="Blanc-Mathieu R."/>
            <person name="Endo H."/>
            <person name="Kuwata A."/>
            <person name="Ogata H."/>
        </authorList>
    </citation>
    <scope>NUCLEOTIDE SEQUENCE [LARGE SCALE GENOMIC DNA]</scope>
    <source>
        <strain evidence="3">NIES 3701</strain>
    </source>
</reference>
<dbReference type="EMBL" id="BRXY01000004">
    <property type="protein sequence ID" value="GMH51492.1"/>
    <property type="molecule type" value="Genomic_DNA"/>
</dbReference>
<dbReference type="AlphaFoldDB" id="A0A9W6ZBP1"/>
<organism evidence="2 3">
    <name type="scientific">Triparma strigata</name>
    <dbReference type="NCBI Taxonomy" id="1606541"/>
    <lineage>
        <taxon>Eukaryota</taxon>
        <taxon>Sar</taxon>
        <taxon>Stramenopiles</taxon>
        <taxon>Ochrophyta</taxon>
        <taxon>Bolidophyceae</taxon>
        <taxon>Parmales</taxon>
        <taxon>Triparmaceae</taxon>
        <taxon>Triparma</taxon>
    </lineage>
</organism>
<accession>A0A9W6ZBP1</accession>
<gene>
    <name evidence="2" type="ORF">TrST_g306</name>
</gene>
<protein>
    <submittedName>
        <fullName evidence="2">Uncharacterized protein</fullName>
    </submittedName>
</protein>
<feature type="region of interest" description="Disordered" evidence="1">
    <location>
        <begin position="1"/>
        <end position="23"/>
    </location>
</feature>
<comment type="caution">
    <text evidence="2">The sequence shown here is derived from an EMBL/GenBank/DDBJ whole genome shotgun (WGS) entry which is preliminary data.</text>
</comment>
<dbReference type="Proteomes" id="UP001165085">
    <property type="component" value="Unassembled WGS sequence"/>
</dbReference>
<dbReference type="SUPFAM" id="SSF69322">
    <property type="entry name" value="Tricorn protease domain 2"/>
    <property type="match status" value="1"/>
</dbReference>
<feature type="region of interest" description="Disordered" evidence="1">
    <location>
        <begin position="272"/>
        <end position="298"/>
    </location>
</feature>
<feature type="compositionally biased region" description="Polar residues" evidence="1">
    <location>
        <begin position="1"/>
        <end position="12"/>
    </location>
</feature>
<keyword evidence="3" id="KW-1185">Reference proteome</keyword>
<sequence length="607" mass="67482">MNSNPLHSQTGGPNADQHASDSKSLELVNPETDVISSRKGLPTSGNASAVPSLTSYCAWAPEKTGQMDSSSMLNNSVRNMIFEILPEDATLYDIAYSSNRSQLAVVHSSGFKGRTVSKLTFVDLRDNTVLTKWLVGAEDELESGKPLEIFAHSATFWRQNNVIVGDDAGKLRIYDLDEDKEQQGPEVFWKCHQVIDAGILGGRGDADSGVIFDIELLNEEYLAFVWNASGKVSSSGKTSRGSHTMHVVKIKAQTQPLRLANADENSSVVTKTFNHEEPDDVFSDDEEQRDSYLGNSKRHSPKIKFKAKKRWTKLRTMTKTGWVKSGMKHENAINEDEIEVTGLREQVSHLSGSDSFAGLESAHFTLNPDSTLLAFVSDFQLVLLPFSSIGGESEPQIVVQKDLVTLTEEVYFVKWLNDDLLMAVTENETVILDASTAFDDDIVGKQHGAEIAANLEDYGLEEELTRSNRTLAISRDGTTIAISRNKSVVLYDSASGYQQFFKIDRPSLILSMEFDFSSRSLIIFEDNGTISETDFTKLFCLEQRKDFGAQESVVSLDVSCKNYVAMLTRKPTLSFVMNIFELEPGHRQNEHLNRVNTGYTTKGMEVR</sequence>
<feature type="compositionally biased region" description="Acidic residues" evidence="1">
    <location>
        <begin position="277"/>
        <end position="288"/>
    </location>
</feature>